<dbReference type="SUPFAM" id="SSF49590">
    <property type="entry name" value="PHL pollen allergen"/>
    <property type="match status" value="1"/>
</dbReference>
<dbReference type="OrthoDB" id="5823761at2759"/>
<comment type="function">
    <text evidence="7">Causes loosening and extension of plant cell walls by disrupting non-covalent bonding between cellulose microfibrils and matrix glucans. No enzymatic activity has been found.</text>
</comment>
<dbReference type="InterPro" id="IPR036908">
    <property type="entry name" value="RlpA-like_sf"/>
</dbReference>
<evidence type="ECO:0000259" key="9">
    <source>
        <dbReference type="PROSITE" id="PS50843"/>
    </source>
</evidence>
<dbReference type="InterPro" id="IPR002963">
    <property type="entry name" value="Expansin"/>
</dbReference>
<keyword evidence="4 7" id="KW-0732">Signal</keyword>
<dbReference type="Pfam" id="PF03330">
    <property type="entry name" value="DPBB_1"/>
    <property type="match status" value="1"/>
</dbReference>
<comment type="subcellular location">
    <subcellularLocation>
        <location evidence="7">Secreted</location>
        <location evidence="7">Cell wall</location>
    </subcellularLocation>
    <subcellularLocation>
        <location evidence="7">Membrane</location>
        <topology evidence="7">Peripheral membrane protein</topology>
    </subcellularLocation>
</comment>
<evidence type="ECO:0000256" key="5">
    <source>
        <dbReference type="ARBA" id="ARBA00023136"/>
    </source>
</evidence>
<evidence type="ECO:0000256" key="2">
    <source>
        <dbReference type="ARBA" id="ARBA00022512"/>
    </source>
</evidence>
<evidence type="ECO:0000256" key="3">
    <source>
        <dbReference type="ARBA" id="ARBA00022525"/>
    </source>
</evidence>
<keyword evidence="3 7" id="KW-0964">Secreted</keyword>
<keyword evidence="11" id="KW-1185">Reference proteome</keyword>
<dbReference type="InterPro" id="IPR007118">
    <property type="entry name" value="Expan_Lol_pI"/>
</dbReference>
<organism evidence="10 11">
    <name type="scientific">Jatropha curcas</name>
    <name type="common">Barbados nut</name>
    <dbReference type="NCBI Taxonomy" id="180498"/>
    <lineage>
        <taxon>Eukaryota</taxon>
        <taxon>Viridiplantae</taxon>
        <taxon>Streptophyta</taxon>
        <taxon>Embryophyta</taxon>
        <taxon>Tracheophyta</taxon>
        <taxon>Spermatophyta</taxon>
        <taxon>Magnoliopsida</taxon>
        <taxon>eudicotyledons</taxon>
        <taxon>Gunneridae</taxon>
        <taxon>Pentapetalae</taxon>
        <taxon>rosids</taxon>
        <taxon>fabids</taxon>
        <taxon>Malpighiales</taxon>
        <taxon>Euphorbiaceae</taxon>
        <taxon>Crotonoideae</taxon>
        <taxon>Jatropheae</taxon>
        <taxon>Jatropha</taxon>
    </lineage>
</organism>
<dbReference type="GO" id="GO:0009664">
    <property type="term" value="P:plant-type cell wall organization"/>
    <property type="evidence" value="ECO:0007669"/>
    <property type="project" value="InterPro"/>
</dbReference>
<evidence type="ECO:0000259" key="8">
    <source>
        <dbReference type="PROSITE" id="PS50842"/>
    </source>
</evidence>
<dbReference type="SUPFAM" id="SSF50685">
    <property type="entry name" value="Barwin-like endoglucanases"/>
    <property type="match status" value="1"/>
</dbReference>
<evidence type="ECO:0000256" key="4">
    <source>
        <dbReference type="ARBA" id="ARBA00022729"/>
    </source>
</evidence>
<dbReference type="SMART" id="SM00837">
    <property type="entry name" value="DPBB_1"/>
    <property type="match status" value="1"/>
</dbReference>
<feature type="domain" description="Expansin-like CBD" evidence="9">
    <location>
        <begin position="163"/>
        <end position="243"/>
    </location>
</feature>
<evidence type="ECO:0000256" key="7">
    <source>
        <dbReference type="RuleBase" id="RU365023"/>
    </source>
</evidence>
<dbReference type="KEGG" id="jcu:105630762"/>
<dbReference type="PRINTS" id="PR01226">
    <property type="entry name" value="EXPANSIN"/>
</dbReference>
<evidence type="ECO:0000256" key="6">
    <source>
        <dbReference type="ARBA" id="ARBA00023316"/>
    </source>
</evidence>
<dbReference type="InterPro" id="IPR036749">
    <property type="entry name" value="Expansin_CBD_sf"/>
</dbReference>
<dbReference type="InterPro" id="IPR009009">
    <property type="entry name" value="RlpA-like_DPBB"/>
</dbReference>
<dbReference type="Gene3D" id="2.60.40.760">
    <property type="entry name" value="Expansin, cellulose-binding-like domain"/>
    <property type="match status" value="1"/>
</dbReference>
<accession>A0A067L2R3</accession>
<keyword evidence="2 7" id="KW-0134">Cell wall</keyword>
<feature type="signal peptide" evidence="7">
    <location>
        <begin position="1"/>
        <end position="21"/>
    </location>
</feature>
<gene>
    <name evidence="10" type="ORF">JCGZ_15940</name>
</gene>
<evidence type="ECO:0000256" key="1">
    <source>
        <dbReference type="ARBA" id="ARBA00005392"/>
    </source>
</evidence>
<comment type="similarity">
    <text evidence="1 7">Belongs to the expansin family. Expansin A subfamily.</text>
</comment>
<dbReference type="PROSITE" id="PS50843">
    <property type="entry name" value="EXPANSIN_CBD"/>
    <property type="match status" value="1"/>
</dbReference>
<keyword evidence="5" id="KW-0472">Membrane</keyword>
<dbReference type="GO" id="GO:0016020">
    <property type="term" value="C:membrane"/>
    <property type="evidence" value="ECO:0007669"/>
    <property type="project" value="UniProtKB-SubCell"/>
</dbReference>
<dbReference type="GO" id="GO:0005576">
    <property type="term" value="C:extracellular region"/>
    <property type="evidence" value="ECO:0007669"/>
    <property type="project" value="InterPro"/>
</dbReference>
<reference evidence="10 11" key="1">
    <citation type="journal article" date="2014" name="PLoS ONE">
        <title>Global Analysis of Gene Expression Profiles in Physic Nut (Jatropha curcas L.) Seedlings Exposed to Salt Stress.</title>
        <authorList>
            <person name="Zhang L."/>
            <person name="Zhang C."/>
            <person name="Wu P."/>
            <person name="Chen Y."/>
            <person name="Li M."/>
            <person name="Jiang H."/>
            <person name="Wu G."/>
        </authorList>
    </citation>
    <scope>NUCLEOTIDE SEQUENCE [LARGE SCALE GENOMIC DNA]</scope>
    <source>
        <strain evidence="11">cv. GZQX0401</strain>
        <tissue evidence="10">Young leaves</tissue>
    </source>
</reference>
<dbReference type="EMBL" id="KK914318">
    <property type="protein sequence ID" value="KDP41533.1"/>
    <property type="molecule type" value="Genomic_DNA"/>
</dbReference>
<evidence type="ECO:0000313" key="11">
    <source>
        <dbReference type="Proteomes" id="UP000027138"/>
    </source>
</evidence>
<proteinExistence type="inferred from homology"/>
<dbReference type="InterPro" id="IPR007117">
    <property type="entry name" value="Expansin_CBD"/>
</dbReference>
<dbReference type="PANTHER" id="PTHR31867">
    <property type="entry name" value="EXPANSIN-A15"/>
    <property type="match status" value="1"/>
</dbReference>
<feature type="domain" description="Expansin-like EG45" evidence="8">
    <location>
        <begin position="38"/>
        <end position="153"/>
    </location>
</feature>
<dbReference type="Gene3D" id="2.40.40.10">
    <property type="entry name" value="RlpA-like domain"/>
    <property type="match status" value="1"/>
</dbReference>
<feature type="chain" id="PRO_5015211304" description="Expansin" evidence="7">
    <location>
        <begin position="22"/>
        <end position="247"/>
    </location>
</feature>
<dbReference type="InterPro" id="IPR007112">
    <property type="entry name" value="Expansin/allergen_DPBB_dom"/>
</dbReference>
<keyword evidence="6 7" id="KW-0961">Cell wall biogenesis/degradation</keyword>
<dbReference type="PRINTS" id="PR01225">
    <property type="entry name" value="EXPANSNFAMLY"/>
</dbReference>
<name>A0A067L2R3_JATCU</name>
<evidence type="ECO:0000313" key="10">
    <source>
        <dbReference type="EMBL" id="KDP41533.1"/>
    </source>
</evidence>
<sequence>MVMAFIFMLLGLSSTKPNVEAATPLQQAHATFYGEGSGGACGYANLNTDGYGFQNAALSTVLFKNGAACGGCYEITCDSAKDPQWCIKGKYITVTATNFCPPNSSLPNNNGGWCNPPLQHFDMSTAAFETIAYYKAGIVPVLYRKVPCTRSGGIRFTITGKSNFELVLISNVGGPGEISQVWMKASGSNKWESLTRNWGANWQSLSNLQGQSLSFTVHASDGRSVTALNVIPANWASGQSFKSNVNF</sequence>
<dbReference type="PROSITE" id="PS50842">
    <property type="entry name" value="EXPANSIN_EG45"/>
    <property type="match status" value="1"/>
</dbReference>
<dbReference type="CDD" id="cd22274">
    <property type="entry name" value="DPBB_EXPA_N"/>
    <property type="match status" value="1"/>
</dbReference>
<dbReference type="Proteomes" id="UP000027138">
    <property type="component" value="Unassembled WGS sequence"/>
</dbReference>
<dbReference type="Pfam" id="PF01357">
    <property type="entry name" value="Expansin_C"/>
    <property type="match status" value="1"/>
</dbReference>
<protein>
    <recommendedName>
        <fullName evidence="7">Expansin</fullName>
    </recommendedName>
</protein>
<dbReference type="GO" id="GO:0009653">
    <property type="term" value="P:anatomical structure morphogenesis"/>
    <property type="evidence" value="ECO:0007669"/>
    <property type="project" value="UniProtKB-ARBA"/>
</dbReference>
<dbReference type="AlphaFoldDB" id="A0A067L2R3"/>